<accession>A0A820BID3</accession>
<evidence type="ECO:0000313" key="4">
    <source>
        <dbReference type="Proteomes" id="UP000663868"/>
    </source>
</evidence>
<evidence type="ECO:0000259" key="2">
    <source>
        <dbReference type="PROSITE" id="PS50948"/>
    </source>
</evidence>
<dbReference type="InterPro" id="IPR013517">
    <property type="entry name" value="FG-GAP"/>
</dbReference>
<dbReference type="PROSITE" id="PS50948">
    <property type="entry name" value="PAN"/>
    <property type="match status" value="1"/>
</dbReference>
<evidence type="ECO:0000256" key="1">
    <source>
        <dbReference type="ARBA" id="ARBA00022729"/>
    </source>
</evidence>
<name>A0A820BID3_9BILA</name>
<feature type="non-terminal residue" evidence="3">
    <location>
        <position position="303"/>
    </location>
</feature>
<proteinExistence type="predicted"/>
<comment type="caution">
    <text evidence="3">The sequence shown here is derived from an EMBL/GenBank/DDBJ whole genome shotgun (WGS) entry which is preliminary data.</text>
</comment>
<reference evidence="3" key="1">
    <citation type="submission" date="2021-02" db="EMBL/GenBank/DDBJ databases">
        <authorList>
            <person name="Nowell W R."/>
        </authorList>
    </citation>
    <scope>NUCLEOTIDE SEQUENCE</scope>
</reference>
<dbReference type="PANTHER" id="PTHR46580">
    <property type="entry name" value="SENSOR KINASE-RELATED"/>
    <property type="match status" value="1"/>
</dbReference>
<organism evidence="3 4">
    <name type="scientific">Adineta steineri</name>
    <dbReference type="NCBI Taxonomy" id="433720"/>
    <lineage>
        <taxon>Eukaryota</taxon>
        <taxon>Metazoa</taxon>
        <taxon>Spiralia</taxon>
        <taxon>Gnathifera</taxon>
        <taxon>Rotifera</taxon>
        <taxon>Eurotatoria</taxon>
        <taxon>Bdelloidea</taxon>
        <taxon>Adinetida</taxon>
        <taxon>Adinetidae</taxon>
        <taxon>Adineta</taxon>
    </lineage>
</organism>
<dbReference type="InterPro" id="IPR003609">
    <property type="entry name" value="Pan_app"/>
</dbReference>
<sequence length="303" mass="32487">MSGWQFQCANTTCLPFVTIRMLNIRNCQIGCLDQVQCQAITFHQSSSNCELFSNIFNQNRNMSINAGTITMIDMSGTRLSNGSITVSTTATTTVQMTQFESLNKLITIDHSFGLSCSSLFLDPTTYSTGSTPFSMAVADVNNDNHLDIIVANSASNNVGVLLNIGNGTFRSQTVYSVGSNPRSVAVADVNNDNKSDIVVANYNSNTTSVLLNAGNGTFLNQTIYSVGANPISIVIADMNNDNKSDISVANYNSSNIGILFNAGNGTFLNHSIFEVGSYPISLVVADVNSDNKPDIIVAKEYSN</sequence>
<dbReference type="AlphaFoldDB" id="A0A820BID3"/>
<gene>
    <name evidence="3" type="ORF">KXQ929_LOCUS40108</name>
</gene>
<feature type="non-terminal residue" evidence="3">
    <location>
        <position position="1"/>
    </location>
</feature>
<protein>
    <recommendedName>
        <fullName evidence="2">Apple domain-containing protein</fullName>
    </recommendedName>
</protein>
<dbReference type="EMBL" id="CAJOBB010008102">
    <property type="protein sequence ID" value="CAF4201145.1"/>
    <property type="molecule type" value="Genomic_DNA"/>
</dbReference>
<dbReference type="InterPro" id="IPR028994">
    <property type="entry name" value="Integrin_alpha_N"/>
</dbReference>
<dbReference type="Proteomes" id="UP000663868">
    <property type="component" value="Unassembled WGS sequence"/>
</dbReference>
<evidence type="ECO:0000313" key="3">
    <source>
        <dbReference type="EMBL" id="CAF4201145.1"/>
    </source>
</evidence>
<dbReference type="Gene3D" id="2.30.30.100">
    <property type="match status" value="3"/>
</dbReference>
<dbReference type="SUPFAM" id="SSF69318">
    <property type="entry name" value="Integrin alpha N-terminal domain"/>
    <property type="match status" value="1"/>
</dbReference>
<keyword evidence="1" id="KW-0732">Signal</keyword>
<dbReference type="PANTHER" id="PTHR46580:SF4">
    <property type="entry name" value="ATP_GTP-BINDING PROTEIN"/>
    <property type="match status" value="1"/>
</dbReference>
<feature type="domain" description="Apple" evidence="2">
    <location>
        <begin position="8"/>
        <end position="75"/>
    </location>
</feature>
<dbReference type="Pfam" id="PF13517">
    <property type="entry name" value="FG-GAP_3"/>
    <property type="match status" value="2"/>
</dbReference>